<reference evidence="1 2" key="1">
    <citation type="journal article" date="2021" name="Hortic Res">
        <title>Chromosome-scale assembly of the Dendrobium chrysotoxum genome enhances the understanding of orchid evolution.</title>
        <authorList>
            <person name="Zhang Y."/>
            <person name="Zhang G.Q."/>
            <person name="Zhang D."/>
            <person name="Liu X.D."/>
            <person name="Xu X.Y."/>
            <person name="Sun W.H."/>
            <person name="Yu X."/>
            <person name="Zhu X."/>
            <person name="Wang Z.W."/>
            <person name="Zhao X."/>
            <person name="Zhong W.Y."/>
            <person name="Chen H."/>
            <person name="Yin W.L."/>
            <person name="Huang T."/>
            <person name="Niu S.C."/>
            <person name="Liu Z.J."/>
        </authorList>
    </citation>
    <scope>NUCLEOTIDE SEQUENCE [LARGE SCALE GENOMIC DNA]</scope>
    <source>
        <strain evidence="1">Lindl</strain>
    </source>
</reference>
<evidence type="ECO:0000313" key="2">
    <source>
        <dbReference type="Proteomes" id="UP000775213"/>
    </source>
</evidence>
<dbReference type="AlphaFoldDB" id="A0AAV7H6A1"/>
<comment type="caution">
    <text evidence="1">The sequence shown here is derived from an EMBL/GenBank/DDBJ whole genome shotgun (WGS) entry which is preliminary data.</text>
</comment>
<evidence type="ECO:0000313" key="1">
    <source>
        <dbReference type="EMBL" id="KAH0463412.1"/>
    </source>
</evidence>
<name>A0AAV7H6A1_DENCH</name>
<keyword evidence="2" id="KW-1185">Reference proteome</keyword>
<sequence>MQAGRGSVESPPGVHLVEKILATGRIFCDILYYDHFHLFRLDCNSILPEAHVAPGNFAMKIKKKETSNAAFPSIMHRHGHGNTDPGYVDYRKNRTRIRRTISEESKALEAKGTNPIIFSDDNISLAKIPPPPSPAAKRKCIENTDENMHNESKVIETRPRVPSPRGGGRREGLRVKGIGCIHLVHAKQKNRI</sequence>
<protein>
    <submittedName>
        <fullName evidence="1">Uncharacterized protein</fullName>
    </submittedName>
</protein>
<gene>
    <name evidence="1" type="ORF">IEQ34_007994</name>
</gene>
<dbReference type="Proteomes" id="UP000775213">
    <property type="component" value="Unassembled WGS sequence"/>
</dbReference>
<dbReference type="EMBL" id="JAGFBR010000008">
    <property type="protein sequence ID" value="KAH0463412.1"/>
    <property type="molecule type" value="Genomic_DNA"/>
</dbReference>
<organism evidence="1 2">
    <name type="scientific">Dendrobium chrysotoxum</name>
    <name type="common">Orchid</name>
    <dbReference type="NCBI Taxonomy" id="161865"/>
    <lineage>
        <taxon>Eukaryota</taxon>
        <taxon>Viridiplantae</taxon>
        <taxon>Streptophyta</taxon>
        <taxon>Embryophyta</taxon>
        <taxon>Tracheophyta</taxon>
        <taxon>Spermatophyta</taxon>
        <taxon>Magnoliopsida</taxon>
        <taxon>Liliopsida</taxon>
        <taxon>Asparagales</taxon>
        <taxon>Orchidaceae</taxon>
        <taxon>Epidendroideae</taxon>
        <taxon>Malaxideae</taxon>
        <taxon>Dendrobiinae</taxon>
        <taxon>Dendrobium</taxon>
    </lineage>
</organism>
<proteinExistence type="predicted"/>
<accession>A0AAV7H6A1</accession>